<dbReference type="AlphaFoldDB" id="A0A242BDQ6"/>
<comment type="caution">
    <text evidence="2">The sequence shown here is derived from an EMBL/GenBank/DDBJ whole genome shotgun (WGS) entry which is preliminary data.</text>
</comment>
<evidence type="ECO:0000313" key="2">
    <source>
        <dbReference type="EMBL" id="OTN93633.1"/>
    </source>
</evidence>
<dbReference type="Proteomes" id="UP000194885">
    <property type="component" value="Unassembled WGS sequence"/>
</dbReference>
<dbReference type="Pfam" id="PF21983">
    <property type="entry name" value="NikA-like"/>
    <property type="match status" value="1"/>
</dbReference>
<proteinExistence type="predicted"/>
<keyword evidence="1" id="KW-0175">Coiled coil</keyword>
<accession>A0A242BDQ6</accession>
<organism evidence="2 3">
    <name type="scientific">Enterococcus faecium</name>
    <name type="common">Streptococcus faecium</name>
    <dbReference type="NCBI Taxonomy" id="1352"/>
    <lineage>
        <taxon>Bacteria</taxon>
        <taxon>Bacillati</taxon>
        <taxon>Bacillota</taxon>
        <taxon>Bacilli</taxon>
        <taxon>Lactobacillales</taxon>
        <taxon>Enterococcaceae</taxon>
        <taxon>Enterococcus</taxon>
    </lineage>
</organism>
<dbReference type="InterPro" id="IPR053842">
    <property type="entry name" value="NikA-like"/>
</dbReference>
<reference evidence="2 3" key="1">
    <citation type="submission" date="2017-05" db="EMBL/GenBank/DDBJ databases">
        <title>The Genome Sequence of Enterococcus faecium 7H8_DIV0219.</title>
        <authorList>
            <consortium name="The Broad Institute Genomics Platform"/>
            <consortium name="The Broad Institute Genomic Center for Infectious Diseases"/>
            <person name="Earl A."/>
            <person name="Manson A."/>
            <person name="Schwartman J."/>
            <person name="Gilmore M."/>
            <person name="Abouelleil A."/>
            <person name="Cao P."/>
            <person name="Chapman S."/>
            <person name="Cusick C."/>
            <person name="Shea T."/>
            <person name="Young S."/>
            <person name="Neafsey D."/>
            <person name="Nusbaum C."/>
            <person name="Birren B."/>
        </authorList>
    </citation>
    <scope>NUCLEOTIDE SEQUENCE [LARGE SCALE GENOMIC DNA]</scope>
    <source>
        <strain evidence="2 3">7H8_DIV0219</strain>
    </source>
</reference>
<dbReference type="RefSeq" id="WP_086323352.1">
    <property type="nucleotide sequence ID" value="NZ_NGKW01000003.1"/>
</dbReference>
<protein>
    <submittedName>
        <fullName evidence="2">Uncharacterized protein</fullName>
    </submittedName>
</protein>
<name>A0A242BDQ6_ENTFC</name>
<gene>
    <name evidence="2" type="ORF">A5810_001509</name>
</gene>
<feature type="coiled-coil region" evidence="1">
    <location>
        <begin position="91"/>
        <end position="118"/>
    </location>
</feature>
<evidence type="ECO:0000313" key="3">
    <source>
        <dbReference type="Proteomes" id="UP000194885"/>
    </source>
</evidence>
<dbReference type="EMBL" id="NGKW01000003">
    <property type="protein sequence ID" value="OTN93633.1"/>
    <property type="molecule type" value="Genomic_DNA"/>
</dbReference>
<sequence length="124" mass="14774">MWEEKNRTRHIPKKFWVNELEREAIEKKMCEAKIKNFGLYVRKCCLNKKIYVADLSSFEEMISVIAQANFEINRIGNNLNQIAKYLHESEQNQTKELMKDYQNELKNLQKKLKSLLKECSEGSE</sequence>
<evidence type="ECO:0000256" key="1">
    <source>
        <dbReference type="SAM" id="Coils"/>
    </source>
</evidence>